<dbReference type="Proteomes" id="UP000015105">
    <property type="component" value="Chromosome 3D"/>
</dbReference>
<dbReference type="PRINTS" id="PR01217">
    <property type="entry name" value="PRICHEXTENSN"/>
</dbReference>
<feature type="signal peptide" evidence="3">
    <location>
        <begin position="1"/>
        <end position="29"/>
    </location>
</feature>
<dbReference type="GeneID" id="109736109"/>
<dbReference type="OrthoDB" id="10259572at2759"/>
<keyword evidence="5" id="KW-1185">Reference proteome</keyword>
<keyword evidence="3" id="KW-0732">Signal</keyword>
<keyword evidence="2" id="KW-0812">Transmembrane</keyword>
<evidence type="ECO:0000313" key="5">
    <source>
        <dbReference type="Proteomes" id="UP000015105"/>
    </source>
</evidence>
<feature type="compositionally biased region" description="Low complexity" evidence="1">
    <location>
        <begin position="70"/>
        <end position="81"/>
    </location>
</feature>
<reference evidence="5" key="1">
    <citation type="journal article" date="2014" name="Science">
        <title>Ancient hybridizations among the ancestral genomes of bread wheat.</title>
        <authorList>
            <consortium name="International Wheat Genome Sequencing Consortium,"/>
            <person name="Marcussen T."/>
            <person name="Sandve S.R."/>
            <person name="Heier L."/>
            <person name="Spannagl M."/>
            <person name="Pfeifer M."/>
            <person name="Jakobsen K.S."/>
            <person name="Wulff B.B."/>
            <person name="Steuernagel B."/>
            <person name="Mayer K.F."/>
            <person name="Olsen O.A."/>
        </authorList>
    </citation>
    <scope>NUCLEOTIDE SEQUENCE [LARGE SCALE GENOMIC DNA]</scope>
    <source>
        <strain evidence="5">cv. AL8/78</strain>
    </source>
</reference>
<feature type="region of interest" description="Disordered" evidence="1">
    <location>
        <begin position="33"/>
        <end position="180"/>
    </location>
</feature>
<accession>A0A453GTM0</accession>
<evidence type="ECO:0000256" key="2">
    <source>
        <dbReference type="SAM" id="Phobius"/>
    </source>
</evidence>
<reference evidence="4" key="5">
    <citation type="journal article" date="2021" name="G3 (Bethesda)">
        <title>Aegilops tauschii genome assembly Aet v5.0 features greater sequence contiguity and improved annotation.</title>
        <authorList>
            <person name="Wang L."/>
            <person name="Zhu T."/>
            <person name="Rodriguez J.C."/>
            <person name="Deal K.R."/>
            <person name="Dubcovsky J."/>
            <person name="McGuire P.E."/>
            <person name="Lux T."/>
            <person name="Spannagl M."/>
            <person name="Mayer K.F.X."/>
            <person name="Baldrich P."/>
            <person name="Meyers B.C."/>
            <person name="Huo N."/>
            <person name="Gu Y.Q."/>
            <person name="Zhou H."/>
            <person name="Devos K.M."/>
            <person name="Bennetzen J.L."/>
            <person name="Unver T."/>
            <person name="Budak H."/>
            <person name="Gulick P.J."/>
            <person name="Galiba G."/>
            <person name="Kalapos B."/>
            <person name="Nelson D.R."/>
            <person name="Li P."/>
            <person name="You F.M."/>
            <person name="Luo M.C."/>
            <person name="Dvorak J."/>
        </authorList>
    </citation>
    <scope>NUCLEOTIDE SEQUENCE [LARGE SCALE GENOMIC DNA]</scope>
    <source>
        <strain evidence="4">cv. AL8/78</strain>
    </source>
</reference>
<feature type="compositionally biased region" description="Basic residues" evidence="1">
    <location>
        <begin position="60"/>
        <end position="69"/>
    </location>
</feature>
<evidence type="ECO:0000256" key="3">
    <source>
        <dbReference type="SAM" id="SignalP"/>
    </source>
</evidence>
<dbReference type="PANTHER" id="PTHR34662:SF8">
    <property type="entry name" value="OS01G0963800 PROTEIN"/>
    <property type="match status" value="1"/>
</dbReference>
<keyword evidence="2" id="KW-1133">Transmembrane helix</keyword>
<dbReference type="Gramene" id="AET3Gv21202300.1">
    <property type="protein sequence ID" value="AET3Gv21202300.1"/>
    <property type="gene ID" value="AET3Gv21202300"/>
</dbReference>
<dbReference type="PANTHER" id="PTHR34662">
    <property type="entry name" value="OS04G0422700 PROTEIN"/>
    <property type="match status" value="1"/>
</dbReference>
<evidence type="ECO:0000256" key="1">
    <source>
        <dbReference type="SAM" id="MobiDB-lite"/>
    </source>
</evidence>
<feature type="transmembrane region" description="Helical" evidence="2">
    <location>
        <begin position="190"/>
        <end position="209"/>
    </location>
</feature>
<reference evidence="4" key="3">
    <citation type="journal article" date="2017" name="Nature">
        <title>Genome sequence of the progenitor of the wheat D genome Aegilops tauschii.</title>
        <authorList>
            <person name="Luo M.C."/>
            <person name="Gu Y.Q."/>
            <person name="Puiu D."/>
            <person name="Wang H."/>
            <person name="Twardziok S.O."/>
            <person name="Deal K.R."/>
            <person name="Huo N."/>
            <person name="Zhu T."/>
            <person name="Wang L."/>
            <person name="Wang Y."/>
            <person name="McGuire P.E."/>
            <person name="Liu S."/>
            <person name="Long H."/>
            <person name="Ramasamy R.K."/>
            <person name="Rodriguez J.C."/>
            <person name="Van S.L."/>
            <person name="Yuan L."/>
            <person name="Wang Z."/>
            <person name="Xia Z."/>
            <person name="Xiao L."/>
            <person name="Anderson O.D."/>
            <person name="Ouyang S."/>
            <person name="Liang Y."/>
            <person name="Zimin A.V."/>
            <person name="Pertea G."/>
            <person name="Qi P."/>
            <person name="Bennetzen J.L."/>
            <person name="Dai X."/>
            <person name="Dawson M.W."/>
            <person name="Muller H.G."/>
            <person name="Kugler K."/>
            <person name="Rivarola-Duarte L."/>
            <person name="Spannagl M."/>
            <person name="Mayer K.F.X."/>
            <person name="Lu F.H."/>
            <person name="Bevan M.W."/>
            <person name="Leroy P."/>
            <person name="Li P."/>
            <person name="You F.M."/>
            <person name="Sun Q."/>
            <person name="Liu Z."/>
            <person name="Lyons E."/>
            <person name="Wicker T."/>
            <person name="Salzberg S.L."/>
            <person name="Devos K.M."/>
            <person name="Dvorak J."/>
        </authorList>
    </citation>
    <scope>NUCLEOTIDE SEQUENCE [LARGE SCALE GENOMIC DNA]</scope>
    <source>
        <strain evidence="4">cv. AL8/78</strain>
    </source>
</reference>
<dbReference type="KEGG" id="ats:109736109"/>
<name>A0A453GTM0_AEGTS</name>
<proteinExistence type="predicted"/>
<protein>
    <submittedName>
        <fullName evidence="4">Uncharacterized protein</fullName>
    </submittedName>
</protein>
<organism evidence="4 5">
    <name type="scientific">Aegilops tauschii subsp. strangulata</name>
    <name type="common">Goatgrass</name>
    <dbReference type="NCBI Taxonomy" id="200361"/>
    <lineage>
        <taxon>Eukaryota</taxon>
        <taxon>Viridiplantae</taxon>
        <taxon>Streptophyta</taxon>
        <taxon>Embryophyta</taxon>
        <taxon>Tracheophyta</taxon>
        <taxon>Spermatophyta</taxon>
        <taxon>Magnoliopsida</taxon>
        <taxon>Liliopsida</taxon>
        <taxon>Poales</taxon>
        <taxon>Poaceae</taxon>
        <taxon>BOP clade</taxon>
        <taxon>Pooideae</taxon>
        <taxon>Triticodae</taxon>
        <taxon>Triticeae</taxon>
        <taxon>Triticinae</taxon>
        <taxon>Aegilops</taxon>
    </lineage>
</organism>
<sequence length="213" mass="21689">MRMERNGGVPAPSLALVAVWLLCCAASAAYSVPADPRRQPSPGPGRGGYRHGPAPAASPRPHHHHRQHGHSPAPASPHHAPSPSPTAGADGLPSSRPPLPVYTRAPEPQATTTPHFGFPLEPTVGVSASGPSGALPKKGDGEGYPFIGSNPTVPLPTGVTDTATVRPLPDTTRADDNAKVAGRAAEPVRAGAAMIGLLMAVLSTVALLLSSWS</sequence>
<dbReference type="OMA" id="QQWRSEP"/>
<feature type="chain" id="PRO_5019535830" evidence="3">
    <location>
        <begin position="30"/>
        <end position="213"/>
    </location>
</feature>
<evidence type="ECO:0000313" key="4">
    <source>
        <dbReference type="EnsemblPlants" id="AET3Gv21202300.1"/>
    </source>
</evidence>
<keyword evidence="2" id="KW-0472">Membrane</keyword>
<dbReference type="AlphaFoldDB" id="A0A453GTM0"/>
<reference evidence="5" key="2">
    <citation type="journal article" date="2017" name="Nat. Plants">
        <title>The Aegilops tauschii genome reveals multiple impacts of transposons.</title>
        <authorList>
            <person name="Zhao G."/>
            <person name="Zou C."/>
            <person name="Li K."/>
            <person name="Wang K."/>
            <person name="Li T."/>
            <person name="Gao L."/>
            <person name="Zhang X."/>
            <person name="Wang H."/>
            <person name="Yang Z."/>
            <person name="Liu X."/>
            <person name="Jiang W."/>
            <person name="Mao L."/>
            <person name="Kong X."/>
            <person name="Jiao Y."/>
            <person name="Jia J."/>
        </authorList>
    </citation>
    <scope>NUCLEOTIDE SEQUENCE [LARGE SCALE GENOMIC DNA]</scope>
    <source>
        <strain evidence="5">cv. AL8/78</strain>
    </source>
</reference>
<reference evidence="4" key="4">
    <citation type="submission" date="2019-03" db="UniProtKB">
        <authorList>
            <consortium name="EnsemblPlants"/>
        </authorList>
    </citation>
    <scope>IDENTIFICATION</scope>
</reference>
<dbReference type="EnsemblPlants" id="AET3Gv21202300.1">
    <property type="protein sequence ID" value="AET3Gv21202300.1"/>
    <property type="gene ID" value="AET3Gv21202300"/>
</dbReference>
<dbReference type="RefSeq" id="XP_020150917.1">
    <property type="nucleotide sequence ID" value="XM_020295328.4"/>
</dbReference>